<geneLocation type="plasmid" evidence="1 2">
    <name>pBB1</name>
</geneLocation>
<evidence type="ECO:0000313" key="1">
    <source>
        <dbReference type="EMBL" id="AEI82749.1"/>
    </source>
</evidence>
<dbReference type="HOGENOM" id="CLU_3078961_0_0_4"/>
<reference evidence="1 2" key="1">
    <citation type="journal article" date="2011" name="J. Bacteriol.">
        <title>Complete genome sequence of the type strain Cupriavidus necator N-1.</title>
        <authorList>
            <person name="Poehlein A."/>
            <person name="Kusian B."/>
            <person name="Friedrich B."/>
            <person name="Daniel R."/>
            <person name="Bowien B."/>
        </authorList>
    </citation>
    <scope>NUCLEOTIDE SEQUENCE [LARGE SCALE GENOMIC DNA]</scope>
    <source>
        <strain evidence="2">ATCC 43291 / DSM 13513 / CCUG 52238 / LMG 8453 / N-1</strain>
        <plasmid evidence="1 2">pBB1</plasmid>
    </source>
</reference>
<dbReference type="Proteomes" id="UP000006798">
    <property type="component" value="Plasmid pBB1"/>
</dbReference>
<name>F8GW60_CUPNN</name>
<dbReference type="AlphaFoldDB" id="F8GW60"/>
<dbReference type="KEGG" id="cnc:CNE_BB1p13500"/>
<dbReference type="EMBL" id="CP002879">
    <property type="protein sequence ID" value="AEI82749.1"/>
    <property type="molecule type" value="Genomic_DNA"/>
</dbReference>
<accession>F8GW60</accession>
<keyword evidence="1" id="KW-0614">Plasmid</keyword>
<proteinExistence type="predicted"/>
<sequence length="52" mass="6082">MAAHLSPNRVRSEHQRLHHFVADAPWSDEAVLDAVRSYTLERISRRAGCRRR</sequence>
<protein>
    <submittedName>
        <fullName evidence="1">Uncharacterized protein</fullName>
    </submittedName>
</protein>
<evidence type="ECO:0000313" key="2">
    <source>
        <dbReference type="Proteomes" id="UP000006798"/>
    </source>
</evidence>
<organism evidence="1 2">
    <name type="scientific">Cupriavidus necator (strain ATCC 43291 / DSM 13513 / CCUG 52238 / LMG 8453 / N-1)</name>
    <name type="common">Ralstonia eutropha</name>
    <dbReference type="NCBI Taxonomy" id="1042878"/>
    <lineage>
        <taxon>Bacteria</taxon>
        <taxon>Pseudomonadati</taxon>
        <taxon>Pseudomonadota</taxon>
        <taxon>Betaproteobacteria</taxon>
        <taxon>Burkholderiales</taxon>
        <taxon>Burkholderiaceae</taxon>
        <taxon>Cupriavidus</taxon>
    </lineage>
</organism>
<gene>
    <name evidence="1" type="ordered locus">CNE_BB1p13500</name>
</gene>